<name>A0A3T0D791_9FIRM</name>
<evidence type="ECO:0000256" key="4">
    <source>
        <dbReference type="ARBA" id="ARBA00022692"/>
    </source>
</evidence>
<comment type="cofactor">
    <cofactor evidence="7">
        <name>Mg(2+)</name>
        <dbReference type="ChEBI" id="CHEBI:18420"/>
    </cofactor>
</comment>
<keyword evidence="3 9" id="KW-0808">Transferase</keyword>
<evidence type="ECO:0000256" key="3">
    <source>
        <dbReference type="ARBA" id="ARBA00022679"/>
    </source>
</evidence>
<keyword evidence="2" id="KW-1003">Cell membrane</keyword>
<keyword evidence="4 8" id="KW-0812">Transmembrane</keyword>
<dbReference type="Pfam" id="PF00953">
    <property type="entry name" value="Glycos_transf_4"/>
    <property type="match status" value="1"/>
</dbReference>
<feature type="transmembrane region" description="Helical" evidence="8">
    <location>
        <begin position="47"/>
        <end position="68"/>
    </location>
</feature>
<dbReference type="RefSeq" id="WP_039767298.1">
    <property type="nucleotide sequence ID" value="NZ_CP034791.1"/>
</dbReference>
<dbReference type="GO" id="GO:0005886">
    <property type="term" value="C:plasma membrane"/>
    <property type="evidence" value="ECO:0007669"/>
    <property type="project" value="UniProtKB-SubCell"/>
</dbReference>
<dbReference type="KEGG" id="ccha:ELD05_09985"/>
<dbReference type="GO" id="GO:0071555">
    <property type="term" value="P:cell wall organization"/>
    <property type="evidence" value="ECO:0007669"/>
    <property type="project" value="TreeGrafter"/>
</dbReference>
<evidence type="ECO:0000313" key="9">
    <source>
        <dbReference type="EMBL" id="AZT90944.1"/>
    </source>
</evidence>
<feature type="transmembrane region" description="Helical" evidence="8">
    <location>
        <begin position="104"/>
        <end position="123"/>
    </location>
</feature>
<dbReference type="CDD" id="cd06853">
    <property type="entry name" value="GT_WecA_like"/>
    <property type="match status" value="1"/>
</dbReference>
<feature type="transmembrane region" description="Helical" evidence="8">
    <location>
        <begin position="196"/>
        <end position="214"/>
    </location>
</feature>
<feature type="transmembrane region" description="Helical" evidence="8">
    <location>
        <begin position="246"/>
        <end position="271"/>
    </location>
</feature>
<dbReference type="EMBL" id="CP034791">
    <property type="protein sequence ID" value="AZT90944.1"/>
    <property type="molecule type" value="Genomic_DNA"/>
</dbReference>
<feature type="transmembrane region" description="Helical" evidence="8">
    <location>
        <begin position="6"/>
        <end position="26"/>
    </location>
</feature>
<dbReference type="GO" id="GO:0044038">
    <property type="term" value="P:cell wall macromolecule biosynthetic process"/>
    <property type="evidence" value="ECO:0007669"/>
    <property type="project" value="TreeGrafter"/>
</dbReference>
<dbReference type="GO" id="GO:0009103">
    <property type="term" value="P:lipopolysaccharide biosynthetic process"/>
    <property type="evidence" value="ECO:0007669"/>
    <property type="project" value="TreeGrafter"/>
</dbReference>
<feature type="transmembrane region" description="Helical" evidence="8">
    <location>
        <begin position="143"/>
        <end position="162"/>
    </location>
</feature>
<dbReference type="GO" id="GO:0046872">
    <property type="term" value="F:metal ion binding"/>
    <property type="evidence" value="ECO:0007669"/>
    <property type="project" value="UniProtKB-KW"/>
</dbReference>
<dbReference type="PANTHER" id="PTHR22926">
    <property type="entry name" value="PHOSPHO-N-ACETYLMURAMOYL-PENTAPEPTIDE-TRANSFERASE"/>
    <property type="match status" value="1"/>
</dbReference>
<keyword evidence="10" id="KW-1185">Reference proteome</keyword>
<dbReference type="Proteomes" id="UP000282930">
    <property type="component" value="Chromosome"/>
</dbReference>
<accession>A0A3T0D791</accession>
<evidence type="ECO:0000256" key="8">
    <source>
        <dbReference type="SAM" id="Phobius"/>
    </source>
</evidence>
<protein>
    <submittedName>
        <fullName evidence="9">Undecaprenyl/decaprenyl-phosphate alpha-N-acetylglucosaminyl 1-phosphate transferase</fullName>
    </submittedName>
</protein>
<comment type="subcellular location">
    <subcellularLocation>
        <location evidence="1">Cell membrane</location>
        <topology evidence="1">Multi-pass membrane protein</topology>
    </subcellularLocation>
</comment>
<evidence type="ECO:0000256" key="6">
    <source>
        <dbReference type="ARBA" id="ARBA00023136"/>
    </source>
</evidence>
<organism evidence="9 10">
    <name type="scientific">Caldicellulosiruptor changbaiensis</name>
    <dbReference type="NCBI Taxonomy" id="1222016"/>
    <lineage>
        <taxon>Bacteria</taxon>
        <taxon>Bacillati</taxon>
        <taxon>Bacillota</taxon>
        <taxon>Bacillota incertae sedis</taxon>
        <taxon>Caldicellulosiruptorales</taxon>
        <taxon>Caldicellulosiruptoraceae</taxon>
        <taxon>Caldicellulosiruptor</taxon>
    </lineage>
</organism>
<keyword evidence="7" id="KW-0460">Magnesium</keyword>
<proteinExistence type="predicted"/>
<dbReference type="GO" id="GO:0016780">
    <property type="term" value="F:phosphotransferase activity, for other substituted phosphate groups"/>
    <property type="evidence" value="ECO:0007669"/>
    <property type="project" value="InterPro"/>
</dbReference>
<reference evidence="9 10" key="1">
    <citation type="submission" date="2018-12" db="EMBL/GenBank/DDBJ databases">
        <title>Genome sequence from the cellulolytic species, Caldicellulosiruptor changbaiensis.</title>
        <authorList>
            <person name="Blumer-Schuette S.E."/>
            <person name="Mendoza C."/>
        </authorList>
    </citation>
    <scope>NUCLEOTIDE SEQUENCE [LARGE SCALE GENOMIC DNA]</scope>
    <source>
        <strain evidence="9 10">CBS-Z</strain>
    </source>
</reference>
<feature type="transmembrane region" description="Helical" evidence="8">
    <location>
        <begin position="304"/>
        <end position="324"/>
    </location>
</feature>
<feature type="transmembrane region" description="Helical" evidence="8">
    <location>
        <begin position="221"/>
        <end position="240"/>
    </location>
</feature>
<evidence type="ECO:0000256" key="1">
    <source>
        <dbReference type="ARBA" id="ARBA00004651"/>
    </source>
</evidence>
<dbReference type="AlphaFoldDB" id="A0A3T0D791"/>
<gene>
    <name evidence="9" type="ORF">ELD05_09985</name>
</gene>
<sequence length="326" mass="36116">MTDLIIKDALSFLISFVLVTVITPYIQRKSIEIGFVDRPNPRKIHSYPIPVTGGVALFVAFFISQFLIRGFSREFLGFFIASSLILAIGLVDDWYKSQGKEFSALPKFLVQILACSIVFFMGIQIEGITNPFTHKFISFPVWFQYIATVIWLFGVTTVINFIDGIDGLAAGITTISGTTLYFVALMNLSIISTARVSTYMAAALVGVASAFLIFNRHPARIFMGDSGATFLGFVLGTIAVEGTFKVATVVSLIVPILTLGLPIFDNLFVIFKRIKEGKPIYKADKSQVHFRLLEAGLNQKQTVLFLYLVSICFSLTSLIIMLLARR</sequence>
<dbReference type="InterPro" id="IPR000715">
    <property type="entry name" value="Glycosyl_transferase_4"/>
</dbReference>
<feature type="transmembrane region" description="Helical" evidence="8">
    <location>
        <begin position="74"/>
        <end position="92"/>
    </location>
</feature>
<keyword evidence="5 8" id="KW-1133">Transmembrane helix</keyword>
<dbReference type="PANTHER" id="PTHR22926:SF3">
    <property type="entry name" value="UNDECAPRENYL-PHOSPHATE ALPHA-N-ACETYLGLUCOSAMINYL 1-PHOSPHATE TRANSFERASE"/>
    <property type="match status" value="1"/>
</dbReference>
<keyword evidence="7" id="KW-0479">Metal-binding</keyword>
<feature type="transmembrane region" description="Helical" evidence="8">
    <location>
        <begin position="169"/>
        <end position="190"/>
    </location>
</feature>
<evidence type="ECO:0000256" key="2">
    <source>
        <dbReference type="ARBA" id="ARBA00022475"/>
    </source>
</evidence>
<feature type="binding site" evidence="7">
    <location>
        <position position="160"/>
    </location>
    <ligand>
        <name>Mg(2+)</name>
        <dbReference type="ChEBI" id="CHEBI:18420"/>
    </ligand>
</feature>
<evidence type="ECO:0000313" key="10">
    <source>
        <dbReference type="Proteomes" id="UP000282930"/>
    </source>
</evidence>
<evidence type="ECO:0000256" key="7">
    <source>
        <dbReference type="PIRSR" id="PIRSR600715-1"/>
    </source>
</evidence>
<evidence type="ECO:0000256" key="5">
    <source>
        <dbReference type="ARBA" id="ARBA00022989"/>
    </source>
</evidence>
<feature type="binding site" evidence="7">
    <location>
        <position position="225"/>
    </location>
    <ligand>
        <name>Mg(2+)</name>
        <dbReference type="ChEBI" id="CHEBI:18420"/>
    </ligand>
</feature>
<keyword evidence="6 8" id="KW-0472">Membrane</keyword>